<comment type="caution">
    <text evidence="3">The sequence shown here is derived from an EMBL/GenBank/DDBJ whole genome shotgun (WGS) entry which is preliminary data.</text>
</comment>
<feature type="domain" description="Integrase catalytic" evidence="2">
    <location>
        <begin position="90"/>
        <end position="231"/>
    </location>
</feature>
<dbReference type="InterPro" id="IPR012337">
    <property type="entry name" value="RNaseH-like_sf"/>
</dbReference>
<evidence type="ECO:0000256" key="1">
    <source>
        <dbReference type="SAM" id="MobiDB-lite"/>
    </source>
</evidence>
<proteinExistence type="predicted"/>
<name>A0ABS4YSP4_9MICC</name>
<evidence type="ECO:0000313" key="4">
    <source>
        <dbReference type="Proteomes" id="UP000711614"/>
    </source>
</evidence>
<dbReference type="SUPFAM" id="SSF53098">
    <property type="entry name" value="Ribonuclease H-like"/>
    <property type="match status" value="1"/>
</dbReference>
<evidence type="ECO:0000259" key="2">
    <source>
        <dbReference type="PROSITE" id="PS50994"/>
    </source>
</evidence>
<dbReference type="Gene3D" id="3.30.420.10">
    <property type="entry name" value="Ribonuclease H-like superfamily/Ribonuclease H"/>
    <property type="match status" value="1"/>
</dbReference>
<feature type="compositionally biased region" description="Basic and acidic residues" evidence="1">
    <location>
        <begin position="1"/>
        <end position="12"/>
    </location>
</feature>
<feature type="region of interest" description="Disordered" evidence="1">
    <location>
        <begin position="1"/>
        <end position="20"/>
    </location>
</feature>
<organism evidence="3 4">
    <name type="scientific">Arthrobacter stackebrandtii</name>
    <dbReference type="NCBI Taxonomy" id="272161"/>
    <lineage>
        <taxon>Bacteria</taxon>
        <taxon>Bacillati</taxon>
        <taxon>Actinomycetota</taxon>
        <taxon>Actinomycetes</taxon>
        <taxon>Micrococcales</taxon>
        <taxon>Micrococcaceae</taxon>
        <taxon>Arthrobacter</taxon>
    </lineage>
</organism>
<dbReference type="EMBL" id="JAGIOI010000001">
    <property type="protein sequence ID" value="MBP2411630.1"/>
    <property type="molecule type" value="Genomic_DNA"/>
</dbReference>
<reference evidence="3 4" key="1">
    <citation type="submission" date="2021-03" db="EMBL/GenBank/DDBJ databases">
        <title>Sequencing the genomes of 1000 actinobacteria strains.</title>
        <authorList>
            <person name="Klenk H.-P."/>
        </authorList>
    </citation>
    <scope>NUCLEOTIDE SEQUENCE [LARGE SCALE GENOMIC DNA]</scope>
    <source>
        <strain evidence="3 4">DSM 16005</strain>
    </source>
</reference>
<dbReference type="Pfam" id="PF00665">
    <property type="entry name" value="rve"/>
    <property type="match status" value="1"/>
</dbReference>
<dbReference type="PANTHER" id="PTHR46889:SF4">
    <property type="entry name" value="TRANSPOSASE INSO FOR INSERTION SEQUENCE ELEMENT IS911B-RELATED"/>
    <property type="match status" value="1"/>
</dbReference>
<dbReference type="Proteomes" id="UP000711614">
    <property type="component" value="Unassembled WGS sequence"/>
</dbReference>
<dbReference type="InterPro" id="IPR050900">
    <property type="entry name" value="Transposase_IS3/IS150/IS904"/>
</dbReference>
<keyword evidence="4" id="KW-1185">Reference proteome</keyword>
<protein>
    <submittedName>
        <fullName evidence="3">Transposase InsO family protein</fullName>
    </submittedName>
</protein>
<accession>A0ABS4YSP4</accession>
<dbReference type="PANTHER" id="PTHR46889">
    <property type="entry name" value="TRANSPOSASE INSF FOR INSERTION SEQUENCE IS3B-RELATED"/>
    <property type="match status" value="1"/>
</dbReference>
<dbReference type="InterPro" id="IPR001584">
    <property type="entry name" value="Integrase_cat-core"/>
</dbReference>
<sequence>MNRKPAEPRDHAPVVPPNKLSPAERTELLAAVNSPEFVDLAPQQVYTKLLDVGVYLGSVSTMYRVLEENQQVKERRRLAKHPPRAVPELVANAPGEVITWDITKLAGPVKGKYFDCYMAVDIHSRFIVGAHVHATETGDLAVEMMKEMFGIHGIPHVLHADRGTSMTSKTVATLLADLEVTQSHSRPRVSNDNPCSESLFKTMKFGPTFPERFASLPDARAFISEFVDWYNCETCFSWSGTGWQDSYRPLHTAGVTLGTTDPHGVLLWTCPSTRMVRPVPVRPTTVA</sequence>
<dbReference type="PROSITE" id="PS50994">
    <property type="entry name" value="INTEGRASE"/>
    <property type="match status" value="1"/>
</dbReference>
<evidence type="ECO:0000313" key="3">
    <source>
        <dbReference type="EMBL" id="MBP2411630.1"/>
    </source>
</evidence>
<gene>
    <name evidence="3" type="ORF">JOF48_000429</name>
</gene>
<dbReference type="InterPro" id="IPR036397">
    <property type="entry name" value="RNaseH_sf"/>
</dbReference>